<reference evidence="2" key="1">
    <citation type="submission" date="2025-08" db="UniProtKB">
        <authorList>
            <consortium name="Ensembl"/>
        </authorList>
    </citation>
    <scope>IDENTIFICATION</scope>
</reference>
<evidence type="ECO:0000313" key="3">
    <source>
        <dbReference type="Proteomes" id="UP000694380"/>
    </source>
</evidence>
<sequence length="179" mass="20127">SGWGWAGRGRGGWGRDFPGLVHFIYVDRTAGQMVAPSLNVAEDSASELGKGALAAFIKKKVWSLIALARRYLQKGYTTLTLRDGDYYCSYFLWFESELGYKLEVIEVPVLSDDSAPIGMLAGDYYRKLLRYYSKNHPAEGVKCYELLTLHLGVIPAECVIQQACDLARRLWEPSRIPLL</sequence>
<evidence type="ECO:0000259" key="1">
    <source>
        <dbReference type="Pfam" id="PF19038"/>
    </source>
</evidence>
<dbReference type="InterPro" id="IPR043970">
    <property type="entry name" value="FUZ/MON1/HPS1_longin_3"/>
</dbReference>
<dbReference type="Pfam" id="PF19038">
    <property type="entry name" value="Fuz_longin_3"/>
    <property type="match status" value="1"/>
</dbReference>
<dbReference type="Ensembl" id="ENSCPBT00000019593.1">
    <property type="protein sequence ID" value="ENSCPBP00000016563.1"/>
    <property type="gene ID" value="ENSCPBG00000012208.1"/>
</dbReference>
<dbReference type="GO" id="GO:0005085">
    <property type="term" value="F:guanyl-nucleotide exchange factor activity"/>
    <property type="evidence" value="ECO:0007669"/>
    <property type="project" value="TreeGrafter"/>
</dbReference>
<accession>A0A8C3HDQ5</accession>
<evidence type="ECO:0000313" key="2">
    <source>
        <dbReference type="Ensembl" id="ENSCPBP00000016563.1"/>
    </source>
</evidence>
<dbReference type="Proteomes" id="UP000694380">
    <property type="component" value="Unplaced"/>
</dbReference>
<dbReference type="GO" id="GO:0016192">
    <property type="term" value="P:vesicle-mediated transport"/>
    <property type="evidence" value="ECO:0007669"/>
    <property type="project" value="InterPro"/>
</dbReference>
<proteinExistence type="predicted"/>
<dbReference type="GO" id="GO:0031085">
    <property type="term" value="C:BLOC-3 complex"/>
    <property type="evidence" value="ECO:0007669"/>
    <property type="project" value="TreeGrafter"/>
</dbReference>
<feature type="domain" description="FUZ/MON1/HPS1 third Longin" evidence="1">
    <location>
        <begin position="19"/>
        <end position="172"/>
    </location>
</feature>
<dbReference type="PANTHER" id="PTHR12761:SF1">
    <property type="entry name" value="BLOC-3 COMPLEX MEMBER HPS1"/>
    <property type="match status" value="1"/>
</dbReference>
<dbReference type="InterPro" id="IPR026053">
    <property type="entry name" value="HPS1"/>
</dbReference>
<dbReference type="AlphaFoldDB" id="A0A8C3HDQ5"/>
<dbReference type="GO" id="GO:1903232">
    <property type="term" value="P:melanosome assembly"/>
    <property type="evidence" value="ECO:0007669"/>
    <property type="project" value="TreeGrafter"/>
</dbReference>
<dbReference type="PANTHER" id="PTHR12761">
    <property type="entry name" value="HERMANSKY-PUDLAK SYNDROME PROTEIN 1"/>
    <property type="match status" value="1"/>
</dbReference>
<organism evidence="2 3">
    <name type="scientific">Chrysemys picta bellii</name>
    <name type="common">Western painted turtle</name>
    <name type="synonym">Emys bellii</name>
    <dbReference type="NCBI Taxonomy" id="8478"/>
    <lineage>
        <taxon>Eukaryota</taxon>
        <taxon>Metazoa</taxon>
        <taxon>Chordata</taxon>
        <taxon>Craniata</taxon>
        <taxon>Vertebrata</taxon>
        <taxon>Euteleostomi</taxon>
        <taxon>Archelosauria</taxon>
        <taxon>Testudinata</taxon>
        <taxon>Testudines</taxon>
        <taxon>Cryptodira</taxon>
        <taxon>Durocryptodira</taxon>
        <taxon>Testudinoidea</taxon>
        <taxon>Emydidae</taxon>
        <taxon>Chrysemys</taxon>
    </lineage>
</organism>
<dbReference type="OMA" id="FEHILCY"/>
<protein>
    <recommendedName>
        <fullName evidence="1">FUZ/MON1/HPS1 third Longin domain-containing protein</fullName>
    </recommendedName>
</protein>
<keyword evidence="3" id="KW-1185">Reference proteome</keyword>
<name>A0A8C3HDQ5_CHRPI</name>
<reference evidence="2" key="2">
    <citation type="submission" date="2025-09" db="UniProtKB">
        <authorList>
            <consortium name="Ensembl"/>
        </authorList>
    </citation>
    <scope>IDENTIFICATION</scope>
</reference>
<dbReference type="GeneTree" id="ENSGT00390000015298"/>